<sequence>MMVARSADLRETVGPPGIVGPLVPAGVLTLVVVTAGSFAVPSESPVVLVPADPEWWCG</sequence>
<gene>
    <name evidence="1" type="ORF">RHODO2019_10700</name>
</gene>
<keyword evidence="2" id="KW-1185">Reference proteome</keyword>
<evidence type="ECO:0000313" key="2">
    <source>
        <dbReference type="Proteomes" id="UP001164965"/>
    </source>
</evidence>
<dbReference type="EMBL" id="CP110615">
    <property type="protein sequence ID" value="UZJ23678.1"/>
    <property type="molecule type" value="Genomic_DNA"/>
</dbReference>
<protein>
    <submittedName>
        <fullName evidence="1">Uncharacterized protein</fullName>
    </submittedName>
</protein>
<accession>A0ABY6NXM4</accession>
<name>A0ABY6NXM4_9NOCA</name>
<reference evidence="1" key="1">
    <citation type="submission" date="2022-10" db="EMBL/GenBank/DDBJ databases">
        <title>Rhodococcus sp.75.</title>
        <authorList>
            <person name="Sun M."/>
        </authorList>
    </citation>
    <scope>NUCLEOTIDE SEQUENCE</scope>
    <source>
        <strain evidence="1">75</strain>
    </source>
</reference>
<dbReference type="RefSeq" id="WP_265381786.1">
    <property type="nucleotide sequence ID" value="NZ_CP110615.1"/>
</dbReference>
<proteinExistence type="predicted"/>
<evidence type="ECO:0000313" key="1">
    <source>
        <dbReference type="EMBL" id="UZJ23678.1"/>
    </source>
</evidence>
<organism evidence="1 2">
    <name type="scientific">Rhodococcus antarcticus</name>
    <dbReference type="NCBI Taxonomy" id="2987751"/>
    <lineage>
        <taxon>Bacteria</taxon>
        <taxon>Bacillati</taxon>
        <taxon>Actinomycetota</taxon>
        <taxon>Actinomycetes</taxon>
        <taxon>Mycobacteriales</taxon>
        <taxon>Nocardiaceae</taxon>
        <taxon>Rhodococcus</taxon>
    </lineage>
</organism>
<dbReference type="Proteomes" id="UP001164965">
    <property type="component" value="Chromosome"/>
</dbReference>